<evidence type="ECO:0000256" key="2">
    <source>
        <dbReference type="ARBA" id="ARBA00023002"/>
    </source>
</evidence>
<dbReference type="InterPro" id="IPR029510">
    <property type="entry name" value="Ald_DH_CS_GLU"/>
</dbReference>
<dbReference type="InterPro" id="IPR044086">
    <property type="entry name" value="LUC3-like"/>
</dbReference>
<protein>
    <recommendedName>
        <fullName evidence="3">aldehyde dehydrogenase (NAD(+))</fullName>
        <ecNumber evidence="3">1.2.1.3</ecNumber>
    </recommendedName>
</protein>
<evidence type="ECO:0000256" key="4">
    <source>
        <dbReference type="ARBA" id="ARBA00049194"/>
    </source>
</evidence>
<dbReference type="FunFam" id="3.40.605.10:FF:000007">
    <property type="entry name" value="NAD/NADP-dependent betaine aldehyde dehydrogenase"/>
    <property type="match status" value="1"/>
</dbReference>
<dbReference type="Proteomes" id="UP000799778">
    <property type="component" value="Unassembled WGS sequence"/>
</dbReference>
<dbReference type="Gene3D" id="3.40.309.10">
    <property type="entry name" value="Aldehyde Dehydrogenase, Chain A, domain 2"/>
    <property type="match status" value="1"/>
</dbReference>
<comment type="catalytic activity">
    <reaction evidence="4">
        <text>an aldehyde + NAD(+) + H2O = a carboxylate + NADH + 2 H(+)</text>
        <dbReference type="Rhea" id="RHEA:16185"/>
        <dbReference type="ChEBI" id="CHEBI:15377"/>
        <dbReference type="ChEBI" id="CHEBI:15378"/>
        <dbReference type="ChEBI" id="CHEBI:17478"/>
        <dbReference type="ChEBI" id="CHEBI:29067"/>
        <dbReference type="ChEBI" id="CHEBI:57540"/>
        <dbReference type="ChEBI" id="CHEBI:57945"/>
        <dbReference type="EC" id="1.2.1.3"/>
    </reaction>
</comment>
<dbReference type="RefSeq" id="XP_033388316.1">
    <property type="nucleotide sequence ID" value="XM_033527252.1"/>
</dbReference>
<accession>A0A6A5Y4L7</accession>
<dbReference type="InterPro" id="IPR015590">
    <property type="entry name" value="Aldehyde_DH_dom"/>
</dbReference>
<dbReference type="SUPFAM" id="SSF53720">
    <property type="entry name" value="ALDH-like"/>
    <property type="match status" value="1"/>
</dbReference>
<evidence type="ECO:0000313" key="9">
    <source>
        <dbReference type="Proteomes" id="UP000799778"/>
    </source>
</evidence>
<dbReference type="CDD" id="cd07106">
    <property type="entry name" value="ALDH_AldA-AAD23400"/>
    <property type="match status" value="1"/>
</dbReference>
<evidence type="ECO:0000259" key="7">
    <source>
        <dbReference type="Pfam" id="PF00171"/>
    </source>
</evidence>
<evidence type="ECO:0000256" key="1">
    <source>
        <dbReference type="ARBA" id="ARBA00009986"/>
    </source>
</evidence>
<evidence type="ECO:0000256" key="6">
    <source>
        <dbReference type="RuleBase" id="RU003345"/>
    </source>
</evidence>
<sequence length="484" mass="53107">MNVAPDFEAFTNTVNGDQRSALKAQRTIDPSTKRALWPVPIGSTQDIEDAIFAAQHAFTTWSKTTWAARQDVLSLMHAALQAQRENMAKLLTLEGGKPIQFSEMEVDHSLRFLEFNSKQAQIQDVIVQDDDELHLSLRYRPIGLVAAICPWNYPLVLAIAKIGAALITGNCVIVKPSPYTPYSILKFTELVQPLLPRGVLQAIHGDDSLGPYLCAHPRIQKISFTGSTATGKKIMSSSAQSLKRLTLELGGNNASIILPDVDPGVVAPQVALGSFLNSGQLCVASKRIYVHQDIYDEFLRAMVDTVRSWKVGPTSGFVRDLTLGPVQNEMQFNKVMAIIENSRANGHRFALGGDRDEAHPESYVIAPIIVDRPPDNSLVVTSEAFGPIVPVLSWTDDEEVIERVNNDVTGLGGAIWTSDQARAQHFADRIETGTVWINSIEKPLPQAYFAGLKESGLGGEWGEQGLLAYCKVQTIHRYKPAVTI</sequence>
<evidence type="ECO:0000256" key="5">
    <source>
        <dbReference type="PROSITE-ProRule" id="PRU10007"/>
    </source>
</evidence>
<dbReference type="EMBL" id="ML978067">
    <property type="protein sequence ID" value="KAF2019977.1"/>
    <property type="molecule type" value="Genomic_DNA"/>
</dbReference>
<evidence type="ECO:0000256" key="3">
    <source>
        <dbReference type="ARBA" id="ARBA00024226"/>
    </source>
</evidence>
<dbReference type="GO" id="GO:0004029">
    <property type="term" value="F:aldehyde dehydrogenase (NAD+) activity"/>
    <property type="evidence" value="ECO:0007669"/>
    <property type="project" value="UniProtKB-EC"/>
</dbReference>
<comment type="similarity">
    <text evidence="1 6">Belongs to the aldehyde dehydrogenase family.</text>
</comment>
<dbReference type="Pfam" id="PF00171">
    <property type="entry name" value="Aldedh"/>
    <property type="match status" value="1"/>
</dbReference>
<dbReference type="EC" id="1.2.1.3" evidence="3"/>
<dbReference type="InterPro" id="IPR016162">
    <property type="entry name" value="Ald_DH_N"/>
</dbReference>
<proteinExistence type="inferred from homology"/>
<keyword evidence="2 6" id="KW-0560">Oxidoreductase</keyword>
<dbReference type="Gene3D" id="3.40.605.10">
    <property type="entry name" value="Aldehyde Dehydrogenase, Chain A, domain 1"/>
    <property type="match status" value="1"/>
</dbReference>
<dbReference type="GeneID" id="54284649"/>
<dbReference type="InterPro" id="IPR016161">
    <property type="entry name" value="Ald_DH/histidinol_DH"/>
</dbReference>
<feature type="domain" description="Aldehyde dehydrogenase" evidence="7">
    <location>
        <begin position="23"/>
        <end position="475"/>
    </location>
</feature>
<name>A0A6A5Y4L7_9PLEO</name>
<dbReference type="PROSITE" id="PS00687">
    <property type="entry name" value="ALDEHYDE_DEHYDR_GLU"/>
    <property type="match status" value="1"/>
</dbReference>
<dbReference type="PANTHER" id="PTHR11699">
    <property type="entry name" value="ALDEHYDE DEHYDROGENASE-RELATED"/>
    <property type="match status" value="1"/>
</dbReference>
<dbReference type="AlphaFoldDB" id="A0A6A5Y4L7"/>
<evidence type="ECO:0000313" key="8">
    <source>
        <dbReference type="EMBL" id="KAF2019977.1"/>
    </source>
</evidence>
<reference evidence="8" key="1">
    <citation type="journal article" date="2020" name="Stud. Mycol.">
        <title>101 Dothideomycetes genomes: a test case for predicting lifestyles and emergence of pathogens.</title>
        <authorList>
            <person name="Haridas S."/>
            <person name="Albert R."/>
            <person name="Binder M."/>
            <person name="Bloem J."/>
            <person name="Labutti K."/>
            <person name="Salamov A."/>
            <person name="Andreopoulos B."/>
            <person name="Baker S."/>
            <person name="Barry K."/>
            <person name="Bills G."/>
            <person name="Bluhm B."/>
            <person name="Cannon C."/>
            <person name="Castanera R."/>
            <person name="Culley D."/>
            <person name="Daum C."/>
            <person name="Ezra D."/>
            <person name="Gonzalez J."/>
            <person name="Henrissat B."/>
            <person name="Kuo A."/>
            <person name="Liang C."/>
            <person name="Lipzen A."/>
            <person name="Lutzoni F."/>
            <person name="Magnuson J."/>
            <person name="Mondo S."/>
            <person name="Nolan M."/>
            <person name="Ohm R."/>
            <person name="Pangilinan J."/>
            <person name="Park H.-J."/>
            <person name="Ramirez L."/>
            <person name="Alfaro M."/>
            <person name="Sun H."/>
            <person name="Tritt A."/>
            <person name="Yoshinaga Y."/>
            <person name="Zwiers L.-H."/>
            <person name="Turgeon B."/>
            <person name="Goodwin S."/>
            <person name="Spatafora J."/>
            <person name="Crous P."/>
            <person name="Grigoriev I."/>
        </authorList>
    </citation>
    <scope>NUCLEOTIDE SEQUENCE</scope>
    <source>
        <strain evidence="8">CBS 175.79</strain>
    </source>
</reference>
<feature type="active site" evidence="5">
    <location>
        <position position="248"/>
    </location>
</feature>
<gene>
    <name evidence="8" type="ORF">BU24DRAFT_419579</name>
</gene>
<keyword evidence="9" id="KW-1185">Reference proteome</keyword>
<organism evidence="8 9">
    <name type="scientific">Aaosphaeria arxii CBS 175.79</name>
    <dbReference type="NCBI Taxonomy" id="1450172"/>
    <lineage>
        <taxon>Eukaryota</taxon>
        <taxon>Fungi</taxon>
        <taxon>Dikarya</taxon>
        <taxon>Ascomycota</taxon>
        <taxon>Pezizomycotina</taxon>
        <taxon>Dothideomycetes</taxon>
        <taxon>Pleosporomycetidae</taxon>
        <taxon>Pleosporales</taxon>
        <taxon>Pleosporales incertae sedis</taxon>
        <taxon>Aaosphaeria</taxon>
    </lineage>
</organism>
<dbReference type="InterPro" id="IPR016163">
    <property type="entry name" value="Ald_DH_C"/>
</dbReference>
<dbReference type="OrthoDB" id="310895at2759"/>